<evidence type="ECO:0000256" key="10">
    <source>
        <dbReference type="ARBA" id="ARBA00023136"/>
    </source>
</evidence>
<dbReference type="GO" id="GO:0005737">
    <property type="term" value="C:cytoplasm"/>
    <property type="evidence" value="ECO:0007669"/>
    <property type="project" value="TreeGrafter"/>
</dbReference>
<evidence type="ECO:0000259" key="11">
    <source>
        <dbReference type="PROSITE" id="PS50126"/>
    </source>
</evidence>
<comment type="cofactor">
    <cofactor evidence="1">
        <name>Mg(2+)</name>
        <dbReference type="ChEBI" id="CHEBI:18420"/>
    </cofactor>
</comment>
<feature type="domain" description="S1 motif" evidence="11">
    <location>
        <begin position="42"/>
        <end position="107"/>
    </location>
</feature>
<dbReference type="RefSeq" id="WP_184384785.1">
    <property type="nucleotide sequence ID" value="NZ_JACIDJ010000004.1"/>
</dbReference>
<evidence type="ECO:0000256" key="1">
    <source>
        <dbReference type="ARBA" id="ARBA00001946"/>
    </source>
</evidence>
<dbReference type="Pfam" id="PF00575">
    <property type="entry name" value="S1"/>
    <property type="match status" value="1"/>
</dbReference>
<keyword evidence="7" id="KW-0378">Hydrolase</keyword>
<dbReference type="GO" id="GO:0004519">
    <property type="term" value="F:endonuclease activity"/>
    <property type="evidence" value="ECO:0007669"/>
    <property type="project" value="UniProtKB-KW"/>
</dbReference>
<sequence length="354" mass="37258">MAAPLTEIHVSRAPGERRVALLRDGRLEGFRLERPARPDGVGDVVRGRVVAVMPALSGAFVELPGGESGFLPANETEARRLPPEGTRLALRVLRAAQGGKGARVSARVADRPGEGVLARGADQALRWAAQFPDSRVLTDSPAELARLRGALGPRASLGLPLDDVLEAEIEALHGPEVALDGGGRLILSPLPALTAVDVDSGGADPVAVNARAIPEFARQMRLRDLAGPILLDVAGLTTRQRAALEPALRAALGGDSLVEYLGLGPLGLFEMRRRRIHPPLHEVLADQALAQGLAMLRQAAREAAAAPARRMALHAPTPVLEALRALPGALAEYAEAARHELALREAPIPEVTDA</sequence>
<dbReference type="SMART" id="SM00316">
    <property type="entry name" value="S1"/>
    <property type="match status" value="1"/>
</dbReference>
<dbReference type="InterPro" id="IPR004659">
    <property type="entry name" value="RNase_E/G"/>
</dbReference>
<dbReference type="InterPro" id="IPR003029">
    <property type="entry name" value="S1_domain"/>
</dbReference>
<keyword evidence="8" id="KW-0460">Magnesium</keyword>
<keyword evidence="6" id="KW-0255">Endonuclease</keyword>
<dbReference type="GO" id="GO:0003723">
    <property type="term" value="F:RNA binding"/>
    <property type="evidence" value="ECO:0007669"/>
    <property type="project" value="UniProtKB-KW"/>
</dbReference>
<protein>
    <submittedName>
        <fullName evidence="12">Ribonuclease G/E</fullName>
    </submittedName>
</protein>
<evidence type="ECO:0000256" key="3">
    <source>
        <dbReference type="ARBA" id="ARBA00022519"/>
    </source>
</evidence>
<dbReference type="AlphaFoldDB" id="A0A840AFH1"/>
<proteinExistence type="predicted"/>
<dbReference type="Pfam" id="PF10150">
    <property type="entry name" value="RNase_E_G"/>
    <property type="match status" value="1"/>
</dbReference>
<keyword evidence="5" id="KW-0479">Metal-binding</keyword>
<dbReference type="InterPro" id="IPR012340">
    <property type="entry name" value="NA-bd_OB-fold"/>
</dbReference>
<dbReference type="GO" id="GO:0006364">
    <property type="term" value="P:rRNA processing"/>
    <property type="evidence" value="ECO:0007669"/>
    <property type="project" value="TreeGrafter"/>
</dbReference>
<keyword evidence="2" id="KW-1003">Cell membrane</keyword>
<keyword evidence="9" id="KW-0694">RNA-binding</keyword>
<organism evidence="12 13">
    <name type="scientific">Roseococcus suduntuyensis</name>
    <dbReference type="NCBI Taxonomy" id="455361"/>
    <lineage>
        <taxon>Bacteria</taxon>
        <taxon>Pseudomonadati</taxon>
        <taxon>Pseudomonadota</taxon>
        <taxon>Alphaproteobacteria</taxon>
        <taxon>Acetobacterales</taxon>
        <taxon>Roseomonadaceae</taxon>
        <taxon>Roseococcus</taxon>
    </lineage>
</organism>
<reference evidence="12 13" key="1">
    <citation type="submission" date="2020-08" db="EMBL/GenBank/DDBJ databases">
        <title>Genomic Encyclopedia of Type Strains, Phase IV (KMG-IV): sequencing the most valuable type-strain genomes for metagenomic binning, comparative biology and taxonomic classification.</title>
        <authorList>
            <person name="Goeker M."/>
        </authorList>
    </citation>
    <scope>NUCLEOTIDE SEQUENCE [LARGE SCALE GENOMIC DNA]</scope>
    <source>
        <strain evidence="12 13">DSM 19979</strain>
    </source>
</reference>
<keyword evidence="4" id="KW-0540">Nuclease</keyword>
<comment type="caution">
    <text evidence="12">The sequence shown here is derived from an EMBL/GenBank/DDBJ whole genome shotgun (WGS) entry which is preliminary data.</text>
</comment>
<dbReference type="EMBL" id="JACIDJ010000004">
    <property type="protein sequence ID" value="MBB3899220.1"/>
    <property type="molecule type" value="Genomic_DNA"/>
</dbReference>
<evidence type="ECO:0000313" key="13">
    <source>
        <dbReference type="Proteomes" id="UP000553193"/>
    </source>
</evidence>
<evidence type="ECO:0000313" key="12">
    <source>
        <dbReference type="EMBL" id="MBB3899220.1"/>
    </source>
</evidence>
<dbReference type="SUPFAM" id="SSF50249">
    <property type="entry name" value="Nucleic acid-binding proteins"/>
    <property type="match status" value="1"/>
</dbReference>
<evidence type="ECO:0000256" key="4">
    <source>
        <dbReference type="ARBA" id="ARBA00022722"/>
    </source>
</evidence>
<keyword evidence="13" id="KW-1185">Reference proteome</keyword>
<dbReference type="PROSITE" id="PS50126">
    <property type="entry name" value="S1"/>
    <property type="match status" value="1"/>
</dbReference>
<dbReference type="GO" id="GO:0016787">
    <property type="term" value="F:hydrolase activity"/>
    <property type="evidence" value="ECO:0007669"/>
    <property type="project" value="UniProtKB-KW"/>
</dbReference>
<name>A0A840AFH1_9PROT</name>
<dbReference type="Gene3D" id="2.40.50.140">
    <property type="entry name" value="Nucleic acid-binding proteins"/>
    <property type="match status" value="1"/>
</dbReference>
<keyword evidence="3" id="KW-0997">Cell inner membrane</keyword>
<dbReference type="GO" id="GO:0046872">
    <property type="term" value="F:metal ion binding"/>
    <property type="evidence" value="ECO:0007669"/>
    <property type="project" value="UniProtKB-KW"/>
</dbReference>
<evidence type="ECO:0000256" key="6">
    <source>
        <dbReference type="ARBA" id="ARBA00022759"/>
    </source>
</evidence>
<evidence type="ECO:0000256" key="9">
    <source>
        <dbReference type="ARBA" id="ARBA00022884"/>
    </source>
</evidence>
<evidence type="ECO:0000256" key="2">
    <source>
        <dbReference type="ARBA" id="ARBA00022475"/>
    </source>
</evidence>
<dbReference type="Proteomes" id="UP000553193">
    <property type="component" value="Unassembled WGS sequence"/>
</dbReference>
<evidence type="ECO:0000256" key="8">
    <source>
        <dbReference type="ARBA" id="ARBA00022842"/>
    </source>
</evidence>
<dbReference type="InterPro" id="IPR019307">
    <property type="entry name" value="RNA-bd_AU-1/RNase_E/G"/>
</dbReference>
<evidence type="ECO:0000256" key="5">
    <source>
        <dbReference type="ARBA" id="ARBA00022723"/>
    </source>
</evidence>
<accession>A0A840AFH1</accession>
<dbReference type="PANTHER" id="PTHR30001">
    <property type="entry name" value="RIBONUCLEASE"/>
    <property type="match status" value="1"/>
</dbReference>
<dbReference type="GO" id="GO:0004540">
    <property type="term" value="F:RNA nuclease activity"/>
    <property type="evidence" value="ECO:0007669"/>
    <property type="project" value="InterPro"/>
</dbReference>
<gene>
    <name evidence="12" type="ORF">GGQ83_002668</name>
</gene>
<evidence type="ECO:0000256" key="7">
    <source>
        <dbReference type="ARBA" id="ARBA00022801"/>
    </source>
</evidence>
<keyword evidence="10" id="KW-0472">Membrane</keyword>
<dbReference type="PANTHER" id="PTHR30001:SF1">
    <property type="entry name" value="RIBONUCLEASE E_G-LIKE PROTEIN, CHLOROPLASTIC"/>
    <property type="match status" value="1"/>
</dbReference>